<evidence type="ECO:0000256" key="4">
    <source>
        <dbReference type="SAM" id="SignalP"/>
    </source>
</evidence>
<reference evidence="6" key="1">
    <citation type="submission" date="2022-03" db="EMBL/GenBank/DDBJ databases">
        <title>A functionally conserved STORR gene fusion in Papaver species that diverged 16.8 million years ago.</title>
        <authorList>
            <person name="Catania T."/>
        </authorList>
    </citation>
    <scope>NUCLEOTIDE SEQUENCE</scope>
    <source>
        <strain evidence="6">S-191538</strain>
    </source>
</reference>
<feature type="domain" description="Leucine-rich repeat-containing N-terminal plant-type" evidence="5">
    <location>
        <begin position="35"/>
        <end position="73"/>
    </location>
</feature>
<dbReference type="InterPro" id="IPR053211">
    <property type="entry name" value="DNA_repair-toleration"/>
</dbReference>
<sequence>MALLITTRNSISLIFFICFSLLLLPHQTKPCHVADHEALLHFKRKITHDPSNLLQTWMPLTNCCTSWEGVACNSEGRVINISRPGLYSTSDDFISDTSISGVLSSSLSKACSYGTRQMHVFAIPRGLAKLFLGSGYR</sequence>
<organism evidence="6 7">
    <name type="scientific">Papaver nudicaule</name>
    <name type="common">Iceland poppy</name>
    <dbReference type="NCBI Taxonomy" id="74823"/>
    <lineage>
        <taxon>Eukaryota</taxon>
        <taxon>Viridiplantae</taxon>
        <taxon>Streptophyta</taxon>
        <taxon>Embryophyta</taxon>
        <taxon>Tracheophyta</taxon>
        <taxon>Spermatophyta</taxon>
        <taxon>Magnoliopsida</taxon>
        <taxon>Ranunculales</taxon>
        <taxon>Papaveraceae</taxon>
        <taxon>Papaveroideae</taxon>
        <taxon>Papaver</taxon>
    </lineage>
</organism>
<keyword evidence="3" id="KW-0677">Repeat</keyword>
<evidence type="ECO:0000256" key="2">
    <source>
        <dbReference type="ARBA" id="ARBA00022729"/>
    </source>
</evidence>
<keyword evidence="1" id="KW-0433">Leucine-rich repeat</keyword>
<dbReference type="AlphaFoldDB" id="A0AA41S6G8"/>
<dbReference type="PANTHER" id="PTHR48060:SF9">
    <property type="entry name" value="LRR RECEPTOR-LIKE SERINE_THREONINE-PROTEIN KINASE GSO1"/>
    <property type="match status" value="1"/>
</dbReference>
<dbReference type="Gene3D" id="3.80.10.10">
    <property type="entry name" value="Ribonuclease Inhibitor"/>
    <property type="match status" value="1"/>
</dbReference>
<dbReference type="Proteomes" id="UP001177140">
    <property type="component" value="Unassembled WGS sequence"/>
</dbReference>
<dbReference type="PANTHER" id="PTHR48060">
    <property type="entry name" value="DNA DAMAGE-REPAIR/TOLERATION PROTEIN DRT100"/>
    <property type="match status" value="1"/>
</dbReference>
<keyword evidence="7" id="KW-1185">Reference proteome</keyword>
<feature type="signal peptide" evidence="4">
    <location>
        <begin position="1"/>
        <end position="30"/>
    </location>
</feature>
<evidence type="ECO:0000313" key="6">
    <source>
        <dbReference type="EMBL" id="MCL7027268.1"/>
    </source>
</evidence>
<comment type="caution">
    <text evidence="6">The sequence shown here is derived from an EMBL/GenBank/DDBJ whole genome shotgun (WGS) entry which is preliminary data.</text>
</comment>
<proteinExistence type="predicted"/>
<name>A0AA41S6G8_PAPNU</name>
<gene>
    <name evidence="6" type="ORF">MKW94_020188</name>
</gene>
<feature type="chain" id="PRO_5041344369" description="Leucine-rich repeat-containing N-terminal plant-type domain-containing protein" evidence="4">
    <location>
        <begin position="31"/>
        <end position="137"/>
    </location>
</feature>
<dbReference type="Pfam" id="PF08263">
    <property type="entry name" value="LRRNT_2"/>
    <property type="match status" value="1"/>
</dbReference>
<dbReference type="InterPro" id="IPR013210">
    <property type="entry name" value="LRR_N_plant-typ"/>
</dbReference>
<accession>A0AA41S6G8</accession>
<keyword evidence="2 4" id="KW-0732">Signal</keyword>
<evidence type="ECO:0000256" key="1">
    <source>
        <dbReference type="ARBA" id="ARBA00022614"/>
    </source>
</evidence>
<evidence type="ECO:0000259" key="5">
    <source>
        <dbReference type="Pfam" id="PF08263"/>
    </source>
</evidence>
<dbReference type="InterPro" id="IPR032675">
    <property type="entry name" value="LRR_dom_sf"/>
</dbReference>
<protein>
    <recommendedName>
        <fullName evidence="5">Leucine-rich repeat-containing N-terminal plant-type domain-containing protein</fullName>
    </recommendedName>
</protein>
<dbReference type="EMBL" id="JAJJMA010066257">
    <property type="protein sequence ID" value="MCL7027268.1"/>
    <property type="molecule type" value="Genomic_DNA"/>
</dbReference>
<evidence type="ECO:0000313" key="7">
    <source>
        <dbReference type="Proteomes" id="UP001177140"/>
    </source>
</evidence>
<evidence type="ECO:0000256" key="3">
    <source>
        <dbReference type="ARBA" id="ARBA00022737"/>
    </source>
</evidence>